<gene>
    <name evidence="2" type="ORF">PCOR1329_LOCUS858</name>
</gene>
<organism evidence="2 3">
    <name type="scientific">Prorocentrum cordatum</name>
    <dbReference type="NCBI Taxonomy" id="2364126"/>
    <lineage>
        <taxon>Eukaryota</taxon>
        <taxon>Sar</taxon>
        <taxon>Alveolata</taxon>
        <taxon>Dinophyceae</taxon>
        <taxon>Prorocentrales</taxon>
        <taxon>Prorocentraceae</taxon>
        <taxon>Prorocentrum</taxon>
    </lineage>
</organism>
<sequence>MPPDSLAQRWPSGRAVAARGERGAGEAAVQRKAFRGLGESVFISAGSALSGGIIFVNRKGQALSVKVNEASFINYVSGLQQLGNRAEIAFTL</sequence>
<evidence type="ECO:0000256" key="1">
    <source>
        <dbReference type="SAM" id="MobiDB-lite"/>
    </source>
</evidence>
<feature type="region of interest" description="Disordered" evidence="1">
    <location>
        <begin position="1"/>
        <end position="21"/>
    </location>
</feature>
<proteinExistence type="predicted"/>
<dbReference type="Gene3D" id="2.130.10.110">
    <property type="entry name" value="Clathrin heavy-chain terminal domain"/>
    <property type="match status" value="1"/>
</dbReference>
<feature type="non-terminal residue" evidence="2">
    <location>
        <position position="92"/>
    </location>
</feature>
<dbReference type="InterPro" id="IPR016025">
    <property type="entry name" value="Clathrin_H-chain_N"/>
</dbReference>
<accession>A0ABN9P9D7</accession>
<keyword evidence="3" id="KW-1185">Reference proteome</keyword>
<name>A0ABN9P9D7_9DINO</name>
<evidence type="ECO:0000313" key="2">
    <source>
        <dbReference type="EMBL" id="CAK0789226.1"/>
    </source>
</evidence>
<protein>
    <submittedName>
        <fullName evidence="2">Uncharacterized protein</fullName>
    </submittedName>
</protein>
<reference evidence="2" key="1">
    <citation type="submission" date="2023-10" db="EMBL/GenBank/DDBJ databases">
        <authorList>
            <person name="Chen Y."/>
            <person name="Shah S."/>
            <person name="Dougan E. K."/>
            <person name="Thang M."/>
            <person name="Chan C."/>
        </authorList>
    </citation>
    <scope>NUCLEOTIDE SEQUENCE [LARGE SCALE GENOMIC DNA]</scope>
</reference>
<dbReference type="Proteomes" id="UP001189429">
    <property type="component" value="Unassembled WGS sequence"/>
</dbReference>
<dbReference type="EMBL" id="CAUYUJ010000201">
    <property type="protein sequence ID" value="CAK0789226.1"/>
    <property type="molecule type" value="Genomic_DNA"/>
</dbReference>
<evidence type="ECO:0000313" key="3">
    <source>
        <dbReference type="Proteomes" id="UP001189429"/>
    </source>
</evidence>
<comment type="caution">
    <text evidence="2">The sequence shown here is derived from an EMBL/GenBank/DDBJ whole genome shotgun (WGS) entry which is preliminary data.</text>
</comment>